<proteinExistence type="predicted"/>
<evidence type="ECO:0000313" key="2">
    <source>
        <dbReference type="Proteomes" id="UP000324748"/>
    </source>
</evidence>
<sequence length="127" mass="14311">MISYMYRQFHSTGCLSTVSFDWLLDSVDGLLLFPESFSQDHGFGVVCFPWNSQPFGYNNYHQIRLQKAKKGSKISSASSIILASNTGFLPTELSSTETRSEISELDLDRQLLCSRADQPPAHDLDRN</sequence>
<organism evidence="1 2">
    <name type="scientific">Puccinia graminis f. sp. tritici</name>
    <dbReference type="NCBI Taxonomy" id="56615"/>
    <lineage>
        <taxon>Eukaryota</taxon>
        <taxon>Fungi</taxon>
        <taxon>Dikarya</taxon>
        <taxon>Basidiomycota</taxon>
        <taxon>Pucciniomycotina</taxon>
        <taxon>Pucciniomycetes</taxon>
        <taxon>Pucciniales</taxon>
        <taxon>Pucciniaceae</taxon>
        <taxon>Puccinia</taxon>
    </lineage>
</organism>
<dbReference type="Proteomes" id="UP000324748">
    <property type="component" value="Unassembled WGS sequence"/>
</dbReference>
<accession>A0A5B0P7G0</accession>
<keyword evidence="2" id="KW-1185">Reference proteome</keyword>
<dbReference type="AlphaFoldDB" id="A0A5B0P7G0"/>
<evidence type="ECO:0000313" key="1">
    <source>
        <dbReference type="EMBL" id="KAA1096956.1"/>
    </source>
</evidence>
<reference evidence="1 2" key="1">
    <citation type="submission" date="2019-05" db="EMBL/GenBank/DDBJ databases">
        <title>Emergence of the Ug99 lineage of the wheat stem rust pathogen through somatic hybridization.</title>
        <authorList>
            <person name="Li F."/>
            <person name="Upadhyaya N.M."/>
            <person name="Sperschneider J."/>
            <person name="Matny O."/>
            <person name="Nguyen-Phuc H."/>
            <person name="Mago R."/>
            <person name="Raley C."/>
            <person name="Miller M.E."/>
            <person name="Silverstein K.A.T."/>
            <person name="Henningsen E."/>
            <person name="Hirsch C.D."/>
            <person name="Visser B."/>
            <person name="Pretorius Z.A."/>
            <person name="Steffenson B.J."/>
            <person name="Schwessinger B."/>
            <person name="Dodds P.N."/>
            <person name="Figueroa M."/>
        </authorList>
    </citation>
    <scope>NUCLEOTIDE SEQUENCE [LARGE SCALE GENOMIC DNA]</scope>
    <source>
        <strain evidence="1">21-0</strain>
    </source>
</reference>
<name>A0A5B0P7G0_PUCGR</name>
<gene>
    <name evidence="1" type="ORF">PGT21_032415</name>
</gene>
<dbReference type="EMBL" id="VSWC01000067">
    <property type="protein sequence ID" value="KAA1096956.1"/>
    <property type="molecule type" value="Genomic_DNA"/>
</dbReference>
<protein>
    <submittedName>
        <fullName evidence="1">Uncharacterized protein</fullName>
    </submittedName>
</protein>
<comment type="caution">
    <text evidence="1">The sequence shown here is derived from an EMBL/GenBank/DDBJ whole genome shotgun (WGS) entry which is preliminary data.</text>
</comment>